<evidence type="ECO:0008006" key="3">
    <source>
        <dbReference type="Google" id="ProtNLM"/>
    </source>
</evidence>
<dbReference type="Proteomes" id="UP001589798">
    <property type="component" value="Unassembled WGS sequence"/>
</dbReference>
<dbReference type="RefSeq" id="WP_217884242.1">
    <property type="nucleotide sequence ID" value="NZ_JBHLWK010000006.1"/>
</dbReference>
<evidence type="ECO:0000313" key="2">
    <source>
        <dbReference type="Proteomes" id="UP001589798"/>
    </source>
</evidence>
<evidence type="ECO:0000313" key="1">
    <source>
        <dbReference type="EMBL" id="MFC0203222.1"/>
    </source>
</evidence>
<keyword evidence="2" id="KW-1185">Reference proteome</keyword>
<comment type="caution">
    <text evidence="1">The sequence shown here is derived from an EMBL/GenBank/DDBJ whole genome shotgun (WGS) entry which is preliminary data.</text>
</comment>
<accession>A0ABV6CR77</accession>
<sequence>MAPTALGDPGRPTQRPRHFESRRLLPAAAVAVFARLDDQTRLAAHMEKPSAMMGGGRMTYAFDANRGMAVGSLIHMGGSAFGLTMAVDEVVTERTPPYRKVWRTVGTPQLVIVGGYEMGIRIANAPGGCELTVWIDYWLPRGWLGALLGRLLGGFYARWCVGRMVADAATAFSSPTGAPSAA</sequence>
<organism evidence="1 2">
    <name type="scientific">Novosphingobium soli</name>
    <dbReference type="NCBI Taxonomy" id="574956"/>
    <lineage>
        <taxon>Bacteria</taxon>
        <taxon>Pseudomonadati</taxon>
        <taxon>Pseudomonadota</taxon>
        <taxon>Alphaproteobacteria</taxon>
        <taxon>Sphingomonadales</taxon>
        <taxon>Sphingomonadaceae</taxon>
        <taxon>Novosphingobium</taxon>
    </lineage>
</organism>
<reference evidence="1 2" key="1">
    <citation type="submission" date="2024-09" db="EMBL/GenBank/DDBJ databases">
        <authorList>
            <person name="Sun Q."/>
            <person name="Mori K."/>
        </authorList>
    </citation>
    <scope>NUCLEOTIDE SEQUENCE [LARGE SCALE GENOMIC DNA]</scope>
    <source>
        <strain evidence="1 2">CCM 7706</strain>
    </source>
</reference>
<protein>
    <recommendedName>
        <fullName evidence="3">Polyketide cyclase</fullName>
    </recommendedName>
</protein>
<gene>
    <name evidence="1" type="ORF">ACFFJC_02950</name>
</gene>
<name>A0ABV6CR77_9SPHN</name>
<dbReference type="EMBL" id="JBHLWK010000006">
    <property type="protein sequence ID" value="MFC0203222.1"/>
    <property type="molecule type" value="Genomic_DNA"/>
</dbReference>
<proteinExistence type="predicted"/>